<evidence type="ECO:0000256" key="1">
    <source>
        <dbReference type="SAM" id="MobiDB-lite"/>
    </source>
</evidence>
<name>A0AAV7YW93_9EUKA</name>
<sequence length="318" mass="37478">MQNLDQEESGGDMFNFSSEEDNNDTNQEVERKRHDIGNVGFQEKRTMNSIKIFNYINYCSAFIIIHLVVQEIRRFFSSTKKFKQLESLASKFQFISKKVILTILQVLEKDEKILWIGRPETKRVFKGTILIFIGYSFGCFLSMAITRIMLEMHIFPYLLLTPLILSLSIGRVMLKLSKIPLNIVYIVTNKKIITYSSPEISGVILTKPQLNCWNFSDIDILKKKEYKEEGISIIFHIQKLIKWNFSIRSCFGFLYLFDDTRLDVLRVLKKRRHLFKFFNKRKMKKQIKNNTLNNHTIDQFPKQAKLSSTKNKNNSKEI</sequence>
<keyword evidence="2" id="KW-1133">Transmembrane helix</keyword>
<reference evidence="3" key="1">
    <citation type="submission" date="2022-08" db="EMBL/GenBank/DDBJ databases">
        <title>Novel sulphate-reducing endosymbionts in the free-living metamonad Anaeramoeba.</title>
        <authorList>
            <person name="Jerlstrom-Hultqvist J."/>
            <person name="Cepicka I."/>
            <person name="Gallot-Lavallee L."/>
            <person name="Salas-Leiva D."/>
            <person name="Curtis B.A."/>
            <person name="Zahonova K."/>
            <person name="Pipaliya S."/>
            <person name="Dacks J."/>
            <person name="Roger A.J."/>
        </authorList>
    </citation>
    <scope>NUCLEOTIDE SEQUENCE</scope>
    <source>
        <strain evidence="3">Busselton2</strain>
    </source>
</reference>
<feature type="transmembrane region" description="Helical" evidence="2">
    <location>
        <begin position="52"/>
        <end position="69"/>
    </location>
</feature>
<dbReference type="EMBL" id="JANTQA010000045">
    <property type="protein sequence ID" value="KAJ3434056.1"/>
    <property type="molecule type" value="Genomic_DNA"/>
</dbReference>
<accession>A0AAV7YW93</accession>
<keyword evidence="2" id="KW-0472">Membrane</keyword>
<evidence type="ECO:0000313" key="4">
    <source>
        <dbReference type="Proteomes" id="UP001146793"/>
    </source>
</evidence>
<proteinExistence type="predicted"/>
<evidence type="ECO:0000256" key="2">
    <source>
        <dbReference type="SAM" id="Phobius"/>
    </source>
</evidence>
<protein>
    <submittedName>
        <fullName evidence="3">Uncharacterized protein</fullName>
    </submittedName>
</protein>
<dbReference type="AlphaFoldDB" id="A0AAV7YW93"/>
<comment type="caution">
    <text evidence="3">The sequence shown here is derived from an EMBL/GenBank/DDBJ whole genome shotgun (WGS) entry which is preliminary data.</text>
</comment>
<dbReference type="Proteomes" id="UP001146793">
    <property type="component" value="Unassembled WGS sequence"/>
</dbReference>
<organism evidence="3 4">
    <name type="scientific">Anaeramoeba flamelloides</name>
    <dbReference type="NCBI Taxonomy" id="1746091"/>
    <lineage>
        <taxon>Eukaryota</taxon>
        <taxon>Metamonada</taxon>
        <taxon>Anaeramoebidae</taxon>
        <taxon>Anaeramoeba</taxon>
    </lineage>
</organism>
<keyword evidence="2" id="KW-0812">Transmembrane</keyword>
<feature type="region of interest" description="Disordered" evidence="1">
    <location>
        <begin position="1"/>
        <end position="33"/>
    </location>
</feature>
<feature type="transmembrane region" description="Helical" evidence="2">
    <location>
        <begin position="128"/>
        <end position="148"/>
    </location>
</feature>
<gene>
    <name evidence="3" type="ORF">M0812_20115</name>
</gene>
<feature type="compositionally biased region" description="Acidic residues" evidence="1">
    <location>
        <begin position="1"/>
        <end position="10"/>
    </location>
</feature>
<evidence type="ECO:0000313" key="3">
    <source>
        <dbReference type="EMBL" id="KAJ3434056.1"/>
    </source>
</evidence>